<name>A0ACC3A2J3_9EURO</name>
<accession>A0ACC3A2J3</accession>
<dbReference type="EMBL" id="JAPDRQ010000132">
    <property type="protein sequence ID" value="KAJ9654091.1"/>
    <property type="molecule type" value="Genomic_DNA"/>
</dbReference>
<evidence type="ECO:0000313" key="1">
    <source>
        <dbReference type="EMBL" id="KAJ9654091.1"/>
    </source>
</evidence>
<sequence>MSLLHPELYTVAWIAPLEIEAQAALHMLDTRHRGRFPVGPGDDYVYQAGDICGHNVVIATLPAGQEYGTGSAAALASQVKKFFPNLWFGLLVGVAAGLPSFSPSPPLDIRLGDVLVGLPNGESAGIIAYDLGKETGQNGFQLLRLGHVLATTETVVRAAIGCIKLLAPDDARVILPYYEKIKHQRHSNGTFIDPGQERDILYQIDDDGNEHLVERERRPDDQRTRVWYGTIGSGDKLMKNARRRNELRDQYNIIGLEMEAAGTMNRIPVGVIRGVCDYGDEHKNKEWQPYAAAIAAAYAKAVLYEIPARTKPVARGTIAMAHRFKKYYEEDNPAEVLSWISTTPYQKHYKTAKDGLLEDSGAWLFNNSIFGTWLDFNSSGLFWLHGKPGAGKTKFCAMLIRTLIEQKENVIYFFCSRSLNEPDRQNPTSILRAFVHQLSLQSPQGELPNLVVSEYREKHSTGMAKAGLDFQECHDLIVALLKCYPRTTIVIDAVDECVVGERGSLLASLTGIVNSSTSLVRVFITSRDDRDIVVRLRELPNIAIGEKLTQKDMERFVERELRRCIESKSLVYGNVSPELKDKLATELLAKAGGMFLWVRLQIQLFCEMQTEYQVLSWLGRLPSTLIEMYDQLYERIERSASSFEAQKALAWLMCAREPLRPEQWASAVSWAVGRKRAPGDICPIRLDVETLLGMCQNLVMYDDMQDNITYAHISVREYLETKPQFSEIRLETMAVESCLRFIISTKLPRPSELEYGFYKYSARYWIDHVKRCDKYVPLELDEFLGTWHEPTTAYREWKGAVELIGQRCRDYGYADEIGTLTNALLLAAYYGIRHTAVWNPGSFDPNATDERGLSLLALASQNGQQEIVQLLLRNAATINPPPVSIDTKTAVSSYKPRRSYLSFFDVDKSHPLFLAIRKGHPEVVTQLLDAGAFFQGVTTLEVAARYAPPNVLLQIFQRDSSSVITGNTLVQAATNKSYPETLKVCLQRCPNSHITGGVIEAIIDDRRDAEEIITQFLANRITASVLLDIWRMRRMSILQTLMTWISNLPVTEDVVQALAKDSLPGDHVVVEILRAQLPDASITAETLKAVFRLEEGAVKILRILLERKTGRAPIREPKLSKKSTRSESLELLFERSVHVPISEDVLLAALKNESEGLDLVKLLYSRDSTAPITEAIVKAAVRNESDGLSILKYLFSTSPSISTTEEVVAAAVENKAHGLGIIEFFISIGRNVPITESVVKSAAGNSQCGSKIVELLRVKDPTFRVSGAILAAAVKSGNEAVKTLEVLLAQGTSAPITERVLKAAAKNSSTGLEIIQLLFARDNNLAVTESLVSAAAQNSIQGFKLIQFLLKKTDVLSISEDVVRSISQNKQCGKAIMSLLLEESARIGIGVSALRAAAVIGHEIWFTELLSKADRSVIQCGYSEIFLAAIENGHPNMLNTCIDYCGLWVGTDKHGWSATLMATYKRNDELLSRIQDKSVRTIARPLLPAAWEISDSSEFWSDGTGLHISGDHMSDRYVRADHPFAPIGTSYFEVKIIELREPKKPIQGFHNSLGIGVIDEYLQYSPTCYKNGGYVHDFYLMRQYECFGEGDTVGYGIDWDRKEQFVTRNGERSTIISKHQPHKADGF</sequence>
<reference evidence="1" key="1">
    <citation type="submission" date="2022-10" db="EMBL/GenBank/DDBJ databases">
        <title>Culturing micro-colonial fungi from biological soil crusts in the Mojave desert and describing Neophaeococcomyces mojavensis, and introducing the new genera and species Taxawa tesnikishii.</title>
        <authorList>
            <person name="Kurbessoian T."/>
            <person name="Stajich J.E."/>
        </authorList>
    </citation>
    <scope>NUCLEOTIDE SEQUENCE</scope>
    <source>
        <strain evidence="1">JES_112</strain>
    </source>
</reference>
<comment type="caution">
    <text evidence="1">The sequence shown here is derived from an EMBL/GenBank/DDBJ whole genome shotgun (WGS) entry which is preliminary data.</text>
</comment>
<organism evidence="1 2">
    <name type="scientific">Neophaeococcomyces mojaviensis</name>
    <dbReference type="NCBI Taxonomy" id="3383035"/>
    <lineage>
        <taxon>Eukaryota</taxon>
        <taxon>Fungi</taxon>
        <taxon>Dikarya</taxon>
        <taxon>Ascomycota</taxon>
        <taxon>Pezizomycotina</taxon>
        <taxon>Eurotiomycetes</taxon>
        <taxon>Chaetothyriomycetidae</taxon>
        <taxon>Chaetothyriales</taxon>
        <taxon>Chaetothyriales incertae sedis</taxon>
        <taxon>Neophaeococcomyces</taxon>
    </lineage>
</organism>
<protein>
    <submittedName>
        <fullName evidence="1">Uncharacterized protein</fullName>
    </submittedName>
</protein>
<keyword evidence="2" id="KW-1185">Reference proteome</keyword>
<dbReference type="Proteomes" id="UP001172386">
    <property type="component" value="Unassembled WGS sequence"/>
</dbReference>
<gene>
    <name evidence="1" type="ORF">H2198_006830</name>
</gene>
<evidence type="ECO:0000313" key="2">
    <source>
        <dbReference type="Proteomes" id="UP001172386"/>
    </source>
</evidence>
<proteinExistence type="predicted"/>